<dbReference type="Proteomes" id="UP000298017">
    <property type="component" value="Unassembled WGS sequence"/>
</dbReference>
<dbReference type="EMBL" id="SPNK01000014">
    <property type="protein sequence ID" value="TFH99512.1"/>
    <property type="molecule type" value="Genomic_DNA"/>
</dbReference>
<name>A0AAX2SC97_KOCRH</name>
<gene>
    <name evidence="2" type="ORF">E4P33_10590</name>
</gene>
<dbReference type="PANTHER" id="PTHR33558:SF1">
    <property type="entry name" value="GLUTAREDOXIN-LIKE PROTEIN C5ORF63 HOMOLOG"/>
    <property type="match status" value="1"/>
</dbReference>
<dbReference type="InterPro" id="IPR008554">
    <property type="entry name" value="Glutaredoxin-like"/>
</dbReference>
<sequence length="113" mass="12328">MTDQPRSPQAPAGTGPGSSGRTGGLLSGVDWTRTRPRHEVTLLTKPGCHLCDDARDVVERVCAQTGTELREQDITGDPALVRDYAEFVPVVFVDGAAWDRWRIDGERLRAVLA</sequence>
<dbReference type="SUPFAM" id="SSF52833">
    <property type="entry name" value="Thioredoxin-like"/>
    <property type="match status" value="1"/>
</dbReference>
<feature type="region of interest" description="Disordered" evidence="1">
    <location>
        <begin position="1"/>
        <end position="30"/>
    </location>
</feature>
<accession>A0AAX2SC97</accession>
<keyword evidence="3" id="KW-1185">Reference proteome</keyword>
<dbReference type="PANTHER" id="PTHR33558">
    <property type="entry name" value="GLUTAREDOXIN-LIKE PROTEIN C5ORF63 HOMOLOG"/>
    <property type="match status" value="1"/>
</dbReference>
<dbReference type="Gene3D" id="3.40.30.10">
    <property type="entry name" value="Glutaredoxin"/>
    <property type="match status" value="1"/>
</dbReference>
<evidence type="ECO:0000256" key="1">
    <source>
        <dbReference type="SAM" id="MobiDB-lite"/>
    </source>
</evidence>
<evidence type="ECO:0000313" key="2">
    <source>
        <dbReference type="EMBL" id="TFH99512.1"/>
    </source>
</evidence>
<evidence type="ECO:0000313" key="3">
    <source>
        <dbReference type="Proteomes" id="UP000298017"/>
    </source>
</evidence>
<dbReference type="AlphaFoldDB" id="A0AAX2SC97"/>
<dbReference type="RefSeq" id="WP_082019223.1">
    <property type="nucleotide sequence ID" value="NZ_CAJFZU010000006.1"/>
</dbReference>
<dbReference type="Pfam" id="PF05768">
    <property type="entry name" value="Glrx-like"/>
    <property type="match status" value="1"/>
</dbReference>
<proteinExistence type="predicted"/>
<organism evidence="2 3">
    <name type="scientific">Kocuria rhizophila</name>
    <dbReference type="NCBI Taxonomy" id="72000"/>
    <lineage>
        <taxon>Bacteria</taxon>
        <taxon>Bacillati</taxon>
        <taxon>Actinomycetota</taxon>
        <taxon>Actinomycetes</taxon>
        <taxon>Micrococcales</taxon>
        <taxon>Micrococcaceae</taxon>
        <taxon>Kocuria</taxon>
    </lineage>
</organism>
<protein>
    <submittedName>
        <fullName evidence="2">Glutaredoxin family protein</fullName>
    </submittedName>
</protein>
<reference evidence="2 3" key="1">
    <citation type="submission" date="2019-03" db="EMBL/GenBank/DDBJ databases">
        <title>Genome Sequencing and Assembly of Various Microbes Isolated from Alder Root Nodule.</title>
        <authorList>
            <person name="Swanson E."/>
            <person name="Sevigny J.L."/>
            <person name="Pesce C."/>
            <person name="Davis I."/>
            <person name="Kleiner V."/>
            <person name="Tisa L."/>
        </authorList>
    </citation>
    <scope>NUCLEOTIDE SEQUENCE [LARGE SCALE GENOMIC DNA]</scope>
    <source>
        <strain evidence="2 3">4R-31</strain>
    </source>
</reference>
<comment type="caution">
    <text evidence="2">The sequence shown here is derived from an EMBL/GenBank/DDBJ whole genome shotgun (WGS) entry which is preliminary data.</text>
</comment>
<dbReference type="InterPro" id="IPR052565">
    <property type="entry name" value="Glutaredoxin-like_YDR286C"/>
</dbReference>
<feature type="compositionally biased region" description="Gly residues" evidence="1">
    <location>
        <begin position="14"/>
        <end position="26"/>
    </location>
</feature>
<dbReference type="InterPro" id="IPR036249">
    <property type="entry name" value="Thioredoxin-like_sf"/>
</dbReference>
<dbReference type="GeneID" id="93232629"/>